<sequence length="324" mass="39008">MSTAEQNGIDLYYQDCDSMHLKDILVDEVGNTGYHIRCKGVPKQCILNKCKRMGITVEELYERMYRGESITFDLTDGSNCFKKTKLAEEMLKEDCVLLDEYKRGDVRIRYEYEGNEYTVRWGDWLNKKRPSRPHLKGGNRNTKPHNKWNYEKVNELLMRDDCELISEYKSTKQRLCYRYNGSLYWTTLDDWIHHQSRPHINYNENEHRFKDFLERNGIEFETQKIFDDLKTDKNYVMRFDFYIPEFNLLVEIDDRSHVSMNEQIRHSKIKDQYCIDNKLKLLRIDTTTVDDDEYLDALQQIDNSDIYVMKYGRLYQNYHGSKDI</sequence>
<gene>
    <name evidence="1" type="ORF">M9Y10_017095</name>
</gene>
<proteinExistence type="predicted"/>
<protein>
    <recommendedName>
        <fullName evidence="3">DUF559 domain-containing protein</fullName>
    </recommendedName>
</protein>
<name>A0ABR2HV81_9EUKA</name>
<dbReference type="Gene3D" id="3.40.960.10">
    <property type="entry name" value="VSR Endonuclease"/>
    <property type="match status" value="1"/>
</dbReference>
<dbReference type="Proteomes" id="UP001470230">
    <property type="component" value="Unassembled WGS sequence"/>
</dbReference>
<keyword evidence="2" id="KW-1185">Reference proteome</keyword>
<evidence type="ECO:0000313" key="2">
    <source>
        <dbReference type="Proteomes" id="UP001470230"/>
    </source>
</evidence>
<organism evidence="1 2">
    <name type="scientific">Tritrichomonas musculus</name>
    <dbReference type="NCBI Taxonomy" id="1915356"/>
    <lineage>
        <taxon>Eukaryota</taxon>
        <taxon>Metamonada</taxon>
        <taxon>Parabasalia</taxon>
        <taxon>Tritrichomonadida</taxon>
        <taxon>Tritrichomonadidae</taxon>
        <taxon>Tritrichomonas</taxon>
    </lineage>
</organism>
<reference evidence="1 2" key="1">
    <citation type="submission" date="2024-04" db="EMBL/GenBank/DDBJ databases">
        <title>Tritrichomonas musculus Genome.</title>
        <authorList>
            <person name="Alves-Ferreira E."/>
            <person name="Grigg M."/>
            <person name="Lorenzi H."/>
            <person name="Galac M."/>
        </authorList>
    </citation>
    <scope>NUCLEOTIDE SEQUENCE [LARGE SCALE GENOMIC DNA]</scope>
    <source>
        <strain evidence="1 2">EAF2021</strain>
    </source>
</reference>
<evidence type="ECO:0008006" key="3">
    <source>
        <dbReference type="Google" id="ProtNLM"/>
    </source>
</evidence>
<dbReference type="EMBL" id="JAPFFF010000022">
    <property type="protein sequence ID" value="KAK8853534.1"/>
    <property type="molecule type" value="Genomic_DNA"/>
</dbReference>
<accession>A0ABR2HV81</accession>
<comment type="caution">
    <text evidence="1">The sequence shown here is derived from an EMBL/GenBank/DDBJ whole genome shotgun (WGS) entry which is preliminary data.</text>
</comment>
<evidence type="ECO:0000313" key="1">
    <source>
        <dbReference type="EMBL" id="KAK8853534.1"/>
    </source>
</evidence>